<evidence type="ECO:0000313" key="2">
    <source>
        <dbReference type="Proteomes" id="UP000005729"/>
    </source>
</evidence>
<accession>A0ABC8BK93</accession>
<dbReference type="EMBL" id="CP008742">
    <property type="protein sequence ID" value="ARD14194.1"/>
    <property type="molecule type" value="Genomic_DNA"/>
</dbReference>
<protein>
    <submittedName>
        <fullName evidence="1">Uncharacterized protein</fullName>
    </submittedName>
</protein>
<name>A0ABC8BK93_PSESS</name>
<evidence type="ECO:0000313" key="1">
    <source>
        <dbReference type="EMBL" id="ARD14194.1"/>
    </source>
</evidence>
<dbReference type="AlphaFoldDB" id="A0ABC8BK93"/>
<dbReference type="Proteomes" id="UP000005729">
    <property type="component" value="Chromosome"/>
</dbReference>
<organism evidence="1 2">
    <name type="scientific">Pseudomonas savastanoi pv. savastanoi NCPPB 3335</name>
    <dbReference type="NCBI Taxonomy" id="693985"/>
    <lineage>
        <taxon>Bacteria</taxon>
        <taxon>Pseudomonadati</taxon>
        <taxon>Pseudomonadota</taxon>
        <taxon>Gammaproteobacteria</taxon>
        <taxon>Pseudomonadales</taxon>
        <taxon>Pseudomonadaceae</taxon>
        <taxon>Pseudomonas</taxon>
    </lineage>
</organism>
<dbReference type="KEGG" id="psav:PSA3335_25935"/>
<gene>
    <name evidence="1" type="ORF">PSA3335_25935</name>
</gene>
<reference evidence="1 2" key="1">
    <citation type="journal article" date="2010" name="Environ. Microbiol.">
        <title>Annotation and overview of the Pseudomonas savastanoi pv. savastanoi NCPPB 3335 draft genome reveals the virulence gene complement of a tumour-inducing pathogen of woody hosts.</title>
        <authorList>
            <person name="Rodriguez-Palenzuela P."/>
            <person name="Matas I.M."/>
            <person name="Murillo J."/>
            <person name="Lopez-Solanilla E."/>
            <person name="Bardaji L."/>
            <person name="Perez-Martinez I."/>
            <person name="Rodriguez-Moskera M.E."/>
            <person name="Penyalver R."/>
            <person name="Lopez M.M."/>
            <person name="Quesada J.M."/>
            <person name="Biehl B.S."/>
            <person name="Perna N.T."/>
            <person name="Glasner J.D."/>
            <person name="Cabot E.L."/>
            <person name="Neeno-Eckwall E."/>
            <person name="Ramos C."/>
        </authorList>
    </citation>
    <scope>NUCLEOTIDE SEQUENCE [LARGE SCALE GENOMIC DNA]</scope>
    <source>
        <strain evidence="1 2">NCPPB 3335</strain>
    </source>
</reference>
<proteinExistence type="predicted"/>
<sequence length="75" mass="8688">MDSAHAINYTAAGNWVRAHKALKKPLPLFYNSMYKTQAETSKDSMRWDTVLHVRRKIAAIDLTAPYFRINYQVSD</sequence>